<feature type="transmembrane region" description="Helical" evidence="1">
    <location>
        <begin position="208"/>
        <end position="224"/>
    </location>
</feature>
<dbReference type="Proteomes" id="UP001232493">
    <property type="component" value="Chromosome"/>
</dbReference>
<feature type="transmembrane region" description="Helical" evidence="1">
    <location>
        <begin position="105"/>
        <end position="125"/>
    </location>
</feature>
<feature type="transmembrane region" description="Helical" evidence="1">
    <location>
        <begin position="77"/>
        <end position="93"/>
    </location>
</feature>
<keyword evidence="1" id="KW-0812">Transmembrane</keyword>
<dbReference type="EMBL" id="CP069362">
    <property type="protein sequence ID" value="WGS65711.1"/>
    <property type="molecule type" value="Genomic_DNA"/>
</dbReference>
<evidence type="ECO:0000256" key="1">
    <source>
        <dbReference type="SAM" id="Phobius"/>
    </source>
</evidence>
<accession>A0ABY8PSU0</accession>
<feature type="transmembrane region" description="Helical" evidence="1">
    <location>
        <begin position="5"/>
        <end position="21"/>
    </location>
</feature>
<feature type="transmembrane region" description="Helical" evidence="1">
    <location>
        <begin position="162"/>
        <end position="178"/>
    </location>
</feature>
<proteinExistence type="predicted"/>
<organism evidence="2 3">
    <name type="scientific">Marinitoga aeolica</name>
    <dbReference type="NCBI Taxonomy" id="2809031"/>
    <lineage>
        <taxon>Bacteria</taxon>
        <taxon>Thermotogati</taxon>
        <taxon>Thermotogota</taxon>
        <taxon>Thermotogae</taxon>
        <taxon>Petrotogales</taxon>
        <taxon>Petrotogaceae</taxon>
        <taxon>Marinitoga</taxon>
    </lineage>
</organism>
<gene>
    <name evidence="2" type="ORF">JRV97_03930</name>
</gene>
<keyword evidence="1" id="KW-1133">Transmembrane helix</keyword>
<feature type="transmembrane region" description="Helical" evidence="1">
    <location>
        <begin position="56"/>
        <end position="71"/>
    </location>
</feature>
<protein>
    <submittedName>
        <fullName evidence="2">Uncharacterized protein</fullName>
    </submittedName>
</protein>
<feature type="transmembrane region" description="Helical" evidence="1">
    <location>
        <begin position="27"/>
        <end position="44"/>
    </location>
</feature>
<sequence>MLFSNIYIIPFYFIISILQLFTFRYSYISWFLAFFYLIYFLKLIKSKDLNKKIKNTIYDYIFFFFVLLFPLFGISNYIMKIVFVIPTIFYIFYTKLENFDFVNKIILSLLILYELFIVKVPNVVVIDNISFFKIFTPYIILDFSFLILLNDNMFKKNTFSEFFMLLLVPFLRIILLLWMKANSFSGSFEHWVLIFIYYYSYKILDSKKYLYSFSFLYIGYILLFI</sequence>
<reference evidence="2 3" key="1">
    <citation type="submission" date="2021-02" db="EMBL/GenBank/DDBJ databases">
        <title>Characterization of Marinitoga sp. nov. str. BP5-C20A.</title>
        <authorList>
            <person name="Erauso G."/>
            <person name="Postec A."/>
        </authorList>
    </citation>
    <scope>NUCLEOTIDE SEQUENCE [LARGE SCALE GENOMIC DNA]</scope>
    <source>
        <strain evidence="2 3">BP5-C20A</strain>
    </source>
</reference>
<keyword evidence="3" id="KW-1185">Reference proteome</keyword>
<evidence type="ECO:0000313" key="3">
    <source>
        <dbReference type="Proteomes" id="UP001232493"/>
    </source>
</evidence>
<keyword evidence="1" id="KW-0472">Membrane</keyword>
<name>A0ABY8PSU0_9BACT</name>
<evidence type="ECO:0000313" key="2">
    <source>
        <dbReference type="EMBL" id="WGS65711.1"/>
    </source>
</evidence>
<dbReference type="RefSeq" id="WP_281000386.1">
    <property type="nucleotide sequence ID" value="NZ_CP069362.1"/>
</dbReference>
<feature type="transmembrane region" description="Helical" evidence="1">
    <location>
        <begin position="131"/>
        <end position="150"/>
    </location>
</feature>